<keyword evidence="1" id="KW-0472">Membrane</keyword>
<feature type="transmembrane region" description="Helical" evidence="1">
    <location>
        <begin position="188"/>
        <end position="208"/>
    </location>
</feature>
<dbReference type="NCBIfam" id="TIGR03008">
    <property type="entry name" value="pepcterm_CAAX"/>
    <property type="match status" value="1"/>
</dbReference>
<dbReference type="InterPro" id="IPR003675">
    <property type="entry name" value="Rce1/LyrA-like_dom"/>
</dbReference>
<sequence>MSDTSNPDNPSSQSGANANKRRALLAFVLPLAIYMLLQSLEPKPLAAPTADAAGGDAEMFELPFEEPSLEDDLLDDPDIEGTDFSVTSRRLGMDIPRKYYPIIYTGKIVVTLAVVLWFLPVYLQWPLKVSPLAIGVGVVGVLLWIGCCWLNLEGHLVDWLGEDHQVISWLGLGPRAEYNPLGALGRNGWGYAFLAVRFFGLALLVPVIEEAFLRAFLMRYVMHDNWTEIPFGEVNRLAVATGILVPVLYHPEKLAALVWFSLVTWLMVRTKNFWDCVAAHAVTNFLLGVVVVLTGWWELW</sequence>
<keyword evidence="4" id="KW-1185">Reference proteome</keyword>
<feature type="transmembrane region" description="Helical" evidence="1">
    <location>
        <begin position="131"/>
        <end position="152"/>
    </location>
</feature>
<dbReference type="GO" id="GO:0004175">
    <property type="term" value="F:endopeptidase activity"/>
    <property type="evidence" value="ECO:0007669"/>
    <property type="project" value="UniProtKB-ARBA"/>
</dbReference>
<dbReference type="Proteomes" id="UP001155241">
    <property type="component" value="Unassembled WGS sequence"/>
</dbReference>
<dbReference type="Pfam" id="PF02517">
    <property type="entry name" value="Rce1-like"/>
    <property type="match status" value="1"/>
</dbReference>
<protein>
    <submittedName>
        <fullName evidence="3">CAAX prenyl protease-related protein</fullName>
    </submittedName>
</protein>
<organism evidence="3 4">
    <name type="scientific">Aeoliella straminimaris</name>
    <dbReference type="NCBI Taxonomy" id="2954799"/>
    <lineage>
        <taxon>Bacteria</taxon>
        <taxon>Pseudomonadati</taxon>
        <taxon>Planctomycetota</taxon>
        <taxon>Planctomycetia</taxon>
        <taxon>Pirellulales</taxon>
        <taxon>Lacipirellulaceae</taxon>
        <taxon>Aeoliella</taxon>
    </lineage>
</organism>
<keyword evidence="1" id="KW-1133">Transmembrane helix</keyword>
<evidence type="ECO:0000313" key="3">
    <source>
        <dbReference type="EMBL" id="MCO6043811.1"/>
    </source>
</evidence>
<name>A0A9X2JFK5_9BACT</name>
<dbReference type="RefSeq" id="WP_252851916.1">
    <property type="nucleotide sequence ID" value="NZ_JAMXLR010000026.1"/>
</dbReference>
<feature type="transmembrane region" description="Helical" evidence="1">
    <location>
        <begin position="99"/>
        <end position="119"/>
    </location>
</feature>
<feature type="domain" description="CAAX prenyl protease 2/Lysostaphin resistance protein A-like" evidence="2">
    <location>
        <begin position="194"/>
        <end position="286"/>
    </location>
</feature>
<evidence type="ECO:0000256" key="1">
    <source>
        <dbReference type="SAM" id="Phobius"/>
    </source>
</evidence>
<dbReference type="GO" id="GO:0006508">
    <property type="term" value="P:proteolysis"/>
    <property type="evidence" value="ECO:0007669"/>
    <property type="project" value="UniProtKB-KW"/>
</dbReference>
<dbReference type="AlphaFoldDB" id="A0A9X2JFK5"/>
<proteinExistence type="predicted"/>
<evidence type="ECO:0000259" key="2">
    <source>
        <dbReference type="Pfam" id="PF02517"/>
    </source>
</evidence>
<dbReference type="GO" id="GO:0080120">
    <property type="term" value="P:CAAX-box protein maturation"/>
    <property type="evidence" value="ECO:0007669"/>
    <property type="project" value="UniProtKB-ARBA"/>
</dbReference>
<evidence type="ECO:0000313" key="4">
    <source>
        <dbReference type="Proteomes" id="UP001155241"/>
    </source>
</evidence>
<dbReference type="InterPro" id="IPR014346">
    <property type="entry name" value="Prenyl_protease-related"/>
</dbReference>
<dbReference type="EMBL" id="JAMXLR010000026">
    <property type="protein sequence ID" value="MCO6043811.1"/>
    <property type="molecule type" value="Genomic_DNA"/>
</dbReference>
<feature type="transmembrane region" description="Helical" evidence="1">
    <location>
        <begin position="277"/>
        <end position="297"/>
    </location>
</feature>
<feature type="transmembrane region" description="Helical" evidence="1">
    <location>
        <begin position="23"/>
        <end position="40"/>
    </location>
</feature>
<accession>A0A9X2JFK5</accession>
<keyword evidence="1" id="KW-0812">Transmembrane</keyword>
<comment type="caution">
    <text evidence="3">The sequence shown here is derived from an EMBL/GenBank/DDBJ whole genome shotgun (WGS) entry which is preliminary data.</text>
</comment>
<keyword evidence="3" id="KW-0645">Protease</keyword>
<reference evidence="3" key="1">
    <citation type="submission" date="2022-06" db="EMBL/GenBank/DDBJ databases">
        <title>Aeoliella straminimaris, a novel planctomycete from sediments.</title>
        <authorList>
            <person name="Vitorino I.R."/>
            <person name="Lage O.M."/>
        </authorList>
    </citation>
    <scope>NUCLEOTIDE SEQUENCE</scope>
    <source>
        <strain evidence="3">ICT_H6.2</strain>
    </source>
</reference>
<keyword evidence="3" id="KW-0378">Hydrolase</keyword>
<gene>
    <name evidence="3" type="ORF">NG895_07815</name>
</gene>